<evidence type="ECO:0000313" key="2">
    <source>
        <dbReference type="Proteomes" id="UP000010792"/>
    </source>
</evidence>
<organism evidence="1 2">
    <name type="scientific">Pseudorhizobium banfieldiae</name>
    <dbReference type="NCBI Taxonomy" id="1125847"/>
    <lineage>
        <taxon>Bacteria</taxon>
        <taxon>Pseudomonadati</taxon>
        <taxon>Pseudomonadota</taxon>
        <taxon>Alphaproteobacteria</taxon>
        <taxon>Hyphomicrobiales</taxon>
        <taxon>Rhizobiaceae</taxon>
        <taxon>Rhizobium/Agrobacterium group</taxon>
        <taxon>Pseudorhizobium</taxon>
    </lineage>
</organism>
<name>L0NMN1_9HYPH</name>
<geneLocation type="plasmid" evidence="1 2">
    <name>NT26_p1</name>
</geneLocation>
<dbReference type="Proteomes" id="UP000010792">
    <property type="component" value="Plasmid NT26_p1"/>
</dbReference>
<protein>
    <submittedName>
        <fullName evidence="1">Uncharacterized protein</fullName>
    </submittedName>
</protein>
<accession>L0NMN1</accession>
<proteinExistence type="predicted"/>
<keyword evidence="1" id="KW-0614">Plasmid</keyword>
<keyword evidence="2" id="KW-1185">Reference proteome</keyword>
<gene>
    <name evidence="1" type="ORF">NT26_p10041</name>
</gene>
<dbReference type="OrthoDB" id="8391137at2"/>
<reference evidence="1 2" key="1">
    <citation type="journal article" date="2013" name="Genome Biol. Evol.">
        <title>Life in an arsenic-containing gold mine: genome and physiology of the autotrophic arsenite-oxidizing bacterium rhizobium sp. NT-26.</title>
        <authorList>
            <person name="Andres J."/>
            <person name="Arsene-Ploetze F."/>
            <person name="Barbe V."/>
            <person name="Brochier-Armanet C."/>
            <person name="Cleiss-Arnold J."/>
            <person name="Coppee J.Y."/>
            <person name="Dillies M.A."/>
            <person name="Geist"/>
            <person name="L"/>
            <person name="Joublin A."/>
            <person name="Koechler S."/>
            <person name="Lassalle F."/>
            <person name="Marchal M."/>
            <person name="Medigue C."/>
            <person name="Muller D."/>
            <person name="Nesme X."/>
            <person name="Plewniak F."/>
            <person name="Proux C."/>
            <person name="Ramirez-Bahena M.H."/>
            <person name="Schenowitz C."/>
            <person name="Sismeiro O."/>
            <person name="Vallenet D."/>
            <person name="Santini J.M."/>
            <person name="Bertin P.N."/>
        </authorList>
    </citation>
    <scope>NUCLEOTIDE SEQUENCE [LARGE SCALE GENOMIC DNA]</scope>
    <source>
        <strain evidence="1 2">NT-26</strain>
        <plasmid evidence="1 2">NT26_p1</plasmid>
    </source>
</reference>
<dbReference type="AlphaFoldDB" id="L0NMN1"/>
<dbReference type="KEGG" id="rht:NT26_p10041"/>
<sequence length="136" mass="14795">MNEQIFTVMEFSGRGDAMFGGSAADWSLYTQEDGSNAFMSAADAQRRQLVKAYFPTKKEASEAGEAASQRKGLISALPVRRVDEIPYAQLRWIVGNMHVGTSDDDLKADIKGRSKSGMTENPDLLAQACAYALASH</sequence>
<evidence type="ECO:0000313" key="1">
    <source>
        <dbReference type="EMBL" id="CCF22066.1"/>
    </source>
</evidence>
<dbReference type="EMBL" id="FO082821">
    <property type="protein sequence ID" value="CCF22066.1"/>
    <property type="molecule type" value="Genomic_DNA"/>
</dbReference>
<dbReference type="RefSeq" id="WP_052642487.1">
    <property type="nucleotide sequence ID" value="NZ_FO082821.1"/>
</dbReference>